<dbReference type="PROSITE" id="PS50297">
    <property type="entry name" value="ANK_REP_REGION"/>
    <property type="match status" value="2"/>
</dbReference>
<feature type="repeat" description="ANK" evidence="3">
    <location>
        <begin position="46"/>
        <end position="78"/>
    </location>
</feature>
<feature type="repeat" description="ANK" evidence="3">
    <location>
        <begin position="79"/>
        <end position="111"/>
    </location>
</feature>
<protein>
    <recommendedName>
        <fullName evidence="6">Inversin</fullName>
    </recommendedName>
</protein>
<dbReference type="PANTHER" id="PTHR24171:SF9">
    <property type="entry name" value="ANKYRIN REPEAT DOMAIN-CONTAINING PROTEIN 39"/>
    <property type="match status" value="1"/>
</dbReference>
<dbReference type="InterPro" id="IPR036770">
    <property type="entry name" value="Ankyrin_rpt-contain_sf"/>
</dbReference>
<evidence type="ECO:0000256" key="1">
    <source>
        <dbReference type="ARBA" id="ARBA00022737"/>
    </source>
</evidence>
<sequence length="228" mass="25128">MASEPSPPGPAPLGSQVHAAAVNGDRSTLVKLITADPSLRDREDQFGRTPLMYCVLADRLDCAETLLKAGASVNQTDHSRRTALHLAAQKGNVRFLKLLLSRRADWLKKDLEDMTALHLATRHASSKPLALLLKHLGPGEVDSQDKNKQTALHWSAFYNRPEHVRLLIKQDSNIGIPDIEGKIPLHWAAHSQEPSATHTVHCILEAAPTESLLNWQDYLSDATALRRG</sequence>
<keyword evidence="2 3" id="KW-0040">ANK repeat</keyword>
<dbReference type="SMART" id="SM00248">
    <property type="entry name" value="ANK"/>
    <property type="match status" value="5"/>
</dbReference>
<dbReference type="InterPro" id="IPR002110">
    <property type="entry name" value="Ankyrin_rpt"/>
</dbReference>
<dbReference type="SUPFAM" id="SSF48403">
    <property type="entry name" value="Ankyrin repeat"/>
    <property type="match status" value="1"/>
</dbReference>
<dbReference type="Pfam" id="PF12796">
    <property type="entry name" value="Ank_2"/>
    <property type="match status" value="2"/>
</dbReference>
<evidence type="ECO:0000313" key="5">
    <source>
        <dbReference type="Proteomes" id="UP001557470"/>
    </source>
</evidence>
<evidence type="ECO:0008006" key="6">
    <source>
        <dbReference type="Google" id="ProtNLM"/>
    </source>
</evidence>
<reference evidence="4 5" key="1">
    <citation type="submission" date="2024-06" db="EMBL/GenBank/DDBJ databases">
        <authorList>
            <person name="Pan Q."/>
            <person name="Wen M."/>
            <person name="Jouanno E."/>
            <person name="Zahm M."/>
            <person name="Klopp C."/>
            <person name="Cabau C."/>
            <person name="Louis A."/>
            <person name="Berthelot C."/>
            <person name="Parey E."/>
            <person name="Roest Crollius H."/>
            <person name="Montfort J."/>
            <person name="Robinson-Rechavi M."/>
            <person name="Bouchez O."/>
            <person name="Lampietro C."/>
            <person name="Lopez Roques C."/>
            <person name="Donnadieu C."/>
            <person name="Postlethwait J."/>
            <person name="Bobe J."/>
            <person name="Verreycken H."/>
            <person name="Guiguen Y."/>
        </authorList>
    </citation>
    <scope>NUCLEOTIDE SEQUENCE [LARGE SCALE GENOMIC DNA]</scope>
    <source>
        <strain evidence="4">Up_M1</strain>
        <tissue evidence="4">Testis</tissue>
    </source>
</reference>
<evidence type="ECO:0000256" key="3">
    <source>
        <dbReference type="PROSITE-ProRule" id="PRU00023"/>
    </source>
</evidence>
<organism evidence="4 5">
    <name type="scientific">Umbra pygmaea</name>
    <name type="common">Eastern mudminnow</name>
    <dbReference type="NCBI Taxonomy" id="75934"/>
    <lineage>
        <taxon>Eukaryota</taxon>
        <taxon>Metazoa</taxon>
        <taxon>Chordata</taxon>
        <taxon>Craniata</taxon>
        <taxon>Vertebrata</taxon>
        <taxon>Euteleostomi</taxon>
        <taxon>Actinopterygii</taxon>
        <taxon>Neopterygii</taxon>
        <taxon>Teleostei</taxon>
        <taxon>Protacanthopterygii</taxon>
        <taxon>Esociformes</taxon>
        <taxon>Umbridae</taxon>
        <taxon>Umbra</taxon>
    </lineage>
</organism>
<evidence type="ECO:0000313" key="4">
    <source>
        <dbReference type="EMBL" id="KAL0985349.1"/>
    </source>
</evidence>
<dbReference type="AlphaFoldDB" id="A0ABD0XMZ4"/>
<gene>
    <name evidence="4" type="ORF">UPYG_G00155800</name>
</gene>
<dbReference type="Gene3D" id="1.25.40.20">
    <property type="entry name" value="Ankyrin repeat-containing domain"/>
    <property type="match status" value="2"/>
</dbReference>
<accession>A0ABD0XMZ4</accession>
<dbReference type="Proteomes" id="UP001557470">
    <property type="component" value="Unassembled WGS sequence"/>
</dbReference>
<keyword evidence="1" id="KW-0677">Repeat</keyword>
<feature type="repeat" description="ANK" evidence="3">
    <location>
        <begin position="147"/>
        <end position="179"/>
    </location>
</feature>
<dbReference type="EMBL" id="JAGEUA010000004">
    <property type="protein sequence ID" value="KAL0985349.1"/>
    <property type="molecule type" value="Genomic_DNA"/>
</dbReference>
<comment type="caution">
    <text evidence="4">The sequence shown here is derived from an EMBL/GenBank/DDBJ whole genome shotgun (WGS) entry which is preliminary data.</text>
</comment>
<evidence type="ECO:0000256" key="2">
    <source>
        <dbReference type="ARBA" id="ARBA00023043"/>
    </source>
</evidence>
<dbReference type="PANTHER" id="PTHR24171">
    <property type="entry name" value="ANKYRIN REPEAT DOMAIN-CONTAINING PROTEIN 39-RELATED"/>
    <property type="match status" value="1"/>
</dbReference>
<proteinExistence type="predicted"/>
<keyword evidence="5" id="KW-1185">Reference proteome</keyword>
<dbReference type="PROSITE" id="PS50088">
    <property type="entry name" value="ANK_REPEAT"/>
    <property type="match status" value="3"/>
</dbReference>
<name>A0ABD0XMZ4_UMBPY</name>